<reference evidence="2" key="1">
    <citation type="submission" date="2015-07" db="EMBL/GenBank/DDBJ databases">
        <title>Discovery of a poly(ethylene terephthalate assimilation.</title>
        <authorList>
            <person name="Yoshida S."/>
            <person name="Hiraga K."/>
            <person name="Takehana T."/>
            <person name="Taniguchi I."/>
            <person name="Yamaji H."/>
            <person name="Maeda Y."/>
            <person name="Toyohara K."/>
            <person name="Miyamoto K."/>
            <person name="Kimura Y."/>
            <person name="Oda K."/>
        </authorList>
    </citation>
    <scope>NUCLEOTIDE SEQUENCE [LARGE SCALE GENOMIC DNA]</scope>
    <source>
        <strain evidence="2">NBRC 110686 / TISTR 2288 / 201-F6</strain>
    </source>
</reference>
<dbReference type="Proteomes" id="UP000037660">
    <property type="component" value="Unassembled WGS sequence"/>
</dbReference>
<dbReference type="InterPro" id="IPR011990">
    <property type="entry name" value="TPR-like_helical_dom_sf"/>
</dbReference>
<protein>
    <submittedName>
        <fullName evidence="1">Uncharacterized protein</fullName>
    </submittedName>
</protein>
<dbReference type="STRING" id="1547922.ISF6_1710"/>
<dbReference type="SUPFAM" id="SSF50494">
    <property type="entry name" value="Trypsin-like serine proteases"/>
    <property type="match status" value="1"/>
</dbReference>
<dbReference type="AlphaFoldDB" id="A0A0K8NU68"/>
<dbReference type="Pfam" id="PF13365">
    <property type="entry name" value="Trypsin_2"/>
    <property type="match status" value="1"/>
</dbReference>
<keyword evidence="2" id="KW-1185">Reference proteome</keyword>
<comment type="caution">
    <text evidence="1">The sequence shown here is derived from an EMBL/GenBank/DDBJ whole genome shotgun (WGS) entry which is preliminary data.</text>
</comment>
<dbReference type="PANTHER" id="PTHR43019">
    <property type="entry name" value="SERINE ENDOPROTEASE DEGS"/>
    <property type="match status" value="1"/>
</dbReference>
<dbReference type="EMBL" id="BBYR01000003">
    <property type="protein sequence ID" value="GAP33932.1"/>
    <property type="molecule type" value="Genomic_DNA"/>
</dbReference>
<accession>A0A0K8NU68</accession>
<proteinExistence type="predicted"/>
<dbReference type="Gene3D" id="2.40.10.10">
    <property type="entry name" value="Trypsin-like serine proteases"/>
    <property type="match status" value="2"/>
</dbReference>
<dbReference type="InterPro" id="IPR009003">
    <property type="entry name" value="Peptidase_S1_PA"/>
</dbReference>
<dbReference type="SUPFAM" id="SSF48452">
    <property type="entry name" value="TPR-like"/>
    <property type="match status" value="1"/>
</dbReference>
<reference evidence="1 2" key="2">
    <citation type="journal article" date="2016" name="Science">
        <title>A bacterium that degrades and assimilates poly(ethylene terephthalate).</title>
        <authorList>
            <person name="Yoshida S."/>
            <person name="Hiraga K."/>
            <person name="Takehana T."/>
            <person name="Taniguchi I."/>
            <person name="Yamaji H."/>
            <person name="Maeda Y."/>
            <person name="Toyohara K."/>
            <person name="Miyamoto K."/>
            <person name="Kimura Y."/>
            <person name="Oda K."/>
        </authorList>
    </citation>
    <scope>NUCLEOTIDE SEQUENCE [LARGE SCALE GENOMIC DNA]</scope>
    <source>
        <strain evidence="2">NBRC 110686 / TISTR 2288 / 201-F6</strain>
    </source>
</reference>
<dbReference type="Gene3D" id="1.25.40.10">
    <property type="entry name" value="Tetratricopeptide repeat domain"/>
    <property type="match status" value="1"/>
</dbReference>
<dbReference type="InterPro" id="IPR043504">
    <property type="entry name" value="Peptidase_S1_PA_chymotrypsin"/>
</dbReference>
<sequence length="339" mass="35095">MLAGLLGAPAAAQALGREDFIALGGSVLKIEVLRRQGGYSLGSGVVVAPGRVVTNCHVTRDGVGIEVLRHGQRWPVAAQQADLHHDLCLLQVPGIGADAVARIGRAAGLQLAQPVHAVGFTGGLGLQASDGSVVALHRVDGAPVIRSSNWFTSGASGGGLFDAQRRLVGILTFRLRGGAAHYYAAPVEWVQALLDRAGAEGAGAMPVAPIPGGEPAFWQAPAAAQPAFLRADALLRDGRWAELAQVAAAWIAEDPRDPQAWLARARADDEQGRAAAAQAGYERALALDARLAEAWLRLGLLQQRAGALAEARAALRALQPLDDAMAAQLAEGLGADAPR</sequence>
<evidence type="ECO:0000313" key="2">
    <source>
        <dbReference type="Proteomes" id="UP000037660"/>
    </source>
</evidence>
<dbReference type="PANTHER" id="PTHR43019:SF23">
    <property type="entry name" value="PROTEASE DO-LIKE 5, CHLOROPLASTIC"/>
    <property type="match status" value="1"/>
</dbReference>
<evidence type="ECO:0000313" key="1">
    <source>
        <dbReference type="EMBL" id="GAP33932.1"/>
    </source>
</evidence>
<organism evidence="1 2">
    <name type="scientific">Piscinibacter sakaiensis</name>
    <name type="common">Ideonella sakaiensis</name>
    <dbReference type="NCBI Taxonomy" id="1547922"/>
    <lineage>
        <taxon>Bacteria</taxon>
        <taxon>Pseudomonadati</taxon>
        <taxon>Pseudomonadota</taxon>
        <taxon>Betaproteobacteria</taxon>
        <taxon>Burkholderiales</taxon>
        <taxon>Sphaerotilaceae</taxon>
        <taxon>Piscinibacter</taxon>
    </lineage>
</organism>
<gene>
    <name evidence="1" type="ORF">ISF6_1710</name>
</gene>
<name>A0A0K8NU68_PISS1</name>